<evidence type="ECO:0000256" key="1">
    <source>
        <dbReference type="SAM" id="MobiDB-lite"/>
    </source>
</evidence>
<dbReference type="AlphaFoldDB" id="A0A075HNY7"/>
<proteinExistence type="predicted"/>
<organism evidence="2">
    <name type="scientific">uncultured marine group II/III euryarchaeote KM3_72_H01</name>
    <dbReference type="NCBI Taxonomy" id="1456499"/>
    <lineage>
        <taxon>Archaea</taxon>
        <taxon>Methanobacteriati</taxon>
        <taxon>Methanobacteriota</taxon>
        <taxon>environmental samples</taxon>
    </lineage>
</organism>
<reference evidence="2" key="1">
    <citation type="journal article" date="2014" name="Genome Biol. Evol.">
        <title>Pangenome evidence for extensive interdomain horizontal transfer affecting lineage core and shell genes in uncultured planktonic thaumarchaeota and euryarchaeota.</title>
        <authorList>
            <person name="Deschamps P."/>
            <person name="Zivanovic Y."/>
            <person name="Moreira D."/>
            <person name="Rodriguez-Valera F."/>
            <person name="Lopez-Garcia P."/>
        </authorList>
    </citation>
    <scope>NUCLEOTIDE SEQUENCE</scope>
</reference>
<dbReference type="EMBL" id="KF901047">
    <property type="protein sequence ID" value="AIF16147.1"/>
    <property type="molecule type" value="Genomic_DNA"/>
</dbReference>
<feature type="region of interest" description="Disordered" evidence="1">
    <location>
        <begin position="36"/>
        <end position="58"/>
    </location>
</feature>
<name>A0A075HNY7_9EURY</name>
<evidence type="ECO:0000313" key="2">
    <source>
        <dbReference type="EMBL" id="AIF16147.1"/>
    </source>
</evidence>
<sequence>MDDSRRDTTGDRSTQIAMTMGLLLFASVILGSGALGDDRQLNASGSDTDEDRDDANDRVGLEMNTELDRNRDDWEMVRGDRDWEENRIDPEVQREMAYTWCHDHVFGTFWENTGDVLELEDGSGFEITIYDDAGNEEGWFLPPDAMWQITSGLDTLVHSCAEMKMEKMDHGMDRDDRRGHDRHRIDCDRIDWDEDEPRDSLNTDEDDERESDEVDREDEEEDDRRNRIRQMIRERCADRGDWDEDWDRGDWGEEDEETDEVDSDDEDWDDDEENEPRD</sequence>
<protein>
    <submittedName>
        <fullName evidence="2">Uncharacterized protein</fullName>
    </submittedName>
</protein>
<feature type="region of interest" description="Disordered" evidence="1">
    <location>
        <begin position="239"/>
        <end position="278"/>
    </location>
</feature>
<feature type="compositionally biased region" description="Acidic residues" evidence="1">
    <location>
        <begin position="241"/>
        <end position="278"/>
    </location>
</feature>
<accession>A0A075HNY7</accession>
<feature type="compositionally biased region" description="Acidic residues" evidence="1">
    <location>
        <begin position="193"/>
        <end position="222"/>
    </location>
</feature>
<feature type="region of interest" description="Disordered" evidence="1">
    <location>
        <begin position="193"/>
        <end position="227"/>
    </location>
</feature>